<evidence type="ECO:0000313" key="2">
    <source>
        <dbReference type="Proteomes" id="UP000007800"/>
    </source>
</evidence>
<dbReference type="GeneID" id="9047433"/>
<gene>
    <name evidence="1" type="ORF">Pmar_PMAR014561</name>
</gene>
<dbReference type="RefSeq" id="XP_002771529.1">
    <property type="nucleotide sequence ID" value="XM_002771483.1"/>
</dbReference>
<dbReference type="InParanoid" id="C5LIE2"/>
<evidence type="ECO:0000313" key="1">
    <source>
        <dbReference type="EMBL" id="EER03345.1"/>
    </source>
</evidence>
<feature type="non-terminal residue" evidence="1">
    <location>
        <position position="1"/>
    </location>
</feature>
<keyword evidence="2" id="KW-1185">Reference proteome</keyword>
<name>C5LIE2_PERM5</name>
<proteinExistence type="predicted"/>
<dbReference type="AlphaFoldDB" id="C5LIE2"/>
<dbReference type="Proteomes" id="UP000007800">
    <property type="component" value="Unassembled WGS sequence"/>
</dbReference>
<sequence length="59" mass="6650">KEEAEQGVTPRSVTVTCDSQHQACLFWLGPSRDERGRRQRGGRNGSLLSVKLNDRIIQL</sequence>
<dbReference type="EMBL" id="GG682243">
    <property type="protein sequence ID" value="EER03345.1"/>
    <property type="molecule type" value="Genomic_DNA"/>
</dbReference>
<reference evidence="1 2" key="1">
    <citation type="submission" date="2008-07" db="EMBL/GenBank/DDBJ databases">
        <authorList>
            <person name="El-Sayed N."/>
            <person name="Caler E."/>
            <person name="Inman J."/>
            <person name="Amedeo P."/>
            <person name="Hass B."/>
            <person name="Wortman J."/>
        </authorList>
    </citation>
    <scope>NUCLEOTIDE SEQUENCE [LARGE SCALE GENOMIC DNA]</scope>
    <source>
        <strain evidence="2">ATCC 50983 / TXsc</strain>
    </source>
</reference>
<organism evidence="2">
    <name type="scientific">Perkinsus marinus (strain ATCC 50983 / TXsc)</name>
    <dbReference type="NCBI Taxonomy" id="423536"/>
    <lineage>
        <taxon>Eukaryota</taxon>
        <taxon>Sar</taxon>
        <taxon>Alveolata</taxon>
        <taxon>Perkinsozoa</taxon>
        <taxon>Perkinsea</taxon>
        <taxon>Perkinsida</taxon>
        <taxon>Perkinsidae</taxon>
        <taxon>Perkinsus</taxon>
    </lineage>
</organism>
<accession>C5LIE2</accession>
<protein>
    <submittedName>
        <fullName evidence="1">Uncharacterized protein</fullName>
    </submittedName>
</protein>
<feature type="non-terminal residue" evidence="1">
    <location>
        <position position="59"/>
    </location>
</feature>